<protein>
    <recommendedName>
        <fullName evidence="2">BZIP domain-containing protein</fullName>
    </recommendedName>
</protein>
<evidence type="ECO:0000256" key="1">
    <source>
        <dbReference type="SAM" id="MobiDB-lite"/>
    </source>
</evidence>
<proteinExistence type="predicted"/>
<organism evidence="3 4">
    <name type="scientific">Oidiodendron maius (strain Zn)</name>
    <dbReference type="NCBI Taxonomy" id="913774"/>
    <lineage>
        <taxon>Eukaryota</taxon>
        <taxon>Fungi</taxon>
        <taxon>Dikarya</taxon>
        <taxon>Ascomycota</taxon>
        <taxon>Pezizomycotina</taxon>
        <taxon>Leotiomycetes</taxon>
        <taxon>Leotiomycetes incertae sedis</taxon>
        <taxon>Myxotrichaceae</taxon>
        <taxon>Oidiodendron</taxon>
    </lineage>
</organism>
<dbReference type="PROSITE" id="PS00036">
    <property type="entry name" value="BZIP_BASIC"/>
    <property type="match status" value="1"/>
</dbReference>
<evidence type="ECO:0000259" key="2">
    <source>
        <dbReference type="PROSITE" id="PS00036"/>
    </source>
</evidence>
<dbReference type="SUPFAM" id="SSF57959">
    <property type="entry name" value="Leucine zipper domain"/>
    <property type="match status" value="1"/>
</dbReference>
<feature type="region of interest" description="Disordered" evidence="1">
    <location>
        <begin position="100"/>
        <end position="186"/>
    </location>
</feature>
<dbReference type="InterPro" id="IPR046347">
    <property type="entry name" value="bZIP_sf"/>
</dbReference>
<dbReference type="InterPro" id="IPR004827">
    <property type="entry name" value="bZIP"/>
</dbReference>
<reference evidence="4" key="2">
    <citation type="submission" date="2015-01" db="EMBL/GenBank/DDBJ databases">
        <title>Evolutionary Origins and Diversification of the Mycorrhizal Mutualists.</title>
        <authorList>
            <consortium name="DOE Joint Genome Institute"/>
            <consortium name="Mycorrhizal Genomics Consortium"/>
            <person name="Kohler A."/>
            <person name="Kuo A."/>
            <person name="Nagy L.G."/>
            <person name="Floudas D."/>
            <person name="Copeland A."/>
            <person name="Barry K.W."/>
            <person name="Cichocki N."/>
            <person name="Veneault-Fourrey C."/>
            <person name="LaButti K."/>
            <person name="Lindquist E.A."/>
            <person name="Lipzen A."/>
            <person name="Lundell T."/>
            <person name="Morin E."/>
            <person name="Murat C."/>
            <person name="Riley R."/>
            <person name="Ohm R."/>
            <person name="Sun H."/>
            <person name="Tunlid A."/>
            <person name="Henrissat B."/>
            <person name="Grigoriev I.V."/>
            <person name="Hibbett D.S."/>
            <person name="Martin F."/>
        </authorList>
    </citation>
    <scope>NUCLEOTIDE SEQUENCE [LARGE SCALE GENOMIC DNA]</scope>
    <source>
        <strain evidence="4">Zn</strain>
    </source>
</reference>
<feature type="domain" description="BZIP" evidence="2">
    <location>
        <begin position="14"/>
        <end position="28"/>
    </location>
</feature>
<evidence type="ECO:0000313" key="3">
    <source>
        <dbReference type="EMBL" id="KIM92749.1"/>
    </source>
</evidence>
<gene>
    <name evidence="3" type="ORF">OIDMADRAFT_36373</name>
</gene>
<feature type="compositionally biased region" description="Polar residues" evidence="1">
    <location>
        <begin position="117"/>
        <end position="133"/>
    </location>
</feature>
<dbReference type="HOGENOM" id="CLU_687154_0_0_1"/>
<dbReference type="OrthoDB" id="3565340at2759"/>
<name>A0A0C3GMH7_OIDMZ</name>
<feature type="region of interest" description="Disordered" evidence="1">
    <location>
        <begin position="376"/>
        <end position="401"/>
    </location>
</feature>
<dbReference type="CDD" id="cd14688">
    <property type="entry name" value="bZIP_YAP"/>
    <property type="match status" value="1"/>
</dbReference>
<evidence type="ECO:0000313" key="4">
    <source>
        <dbReference type="Proteomes" id="UP000054321"/>
    </source>
</evidence>
<reference evidence="3 4" key="1">
    <citation type="submission" date="2014-04" db="EMBL/GenBank/DDBJ databases">
        <authorList>
            <consortium name="DOE Joint Genome Institute"/>
            <person name="Kuo A."/>
            <person name="Martino E."/>
            <person name="Perotto S."/>
            <person name="Kohler A."/>
            <person name="Nagy L.G."/>
            <person name="Floudas D."/>
            <person name="Copeland A."/>
            <person name="Barry K.W."/>
            <person name="Cichocki N."/>
            <person name="Veneault-Fourrey C."/>
            <person name="LaButti K."/>
            <person name="Lindquist E.A."/>
            <person name="Lipzen A."/>
            <person name="Lundell T."/>
            <person name="Morin E."/>
            <person name="Murat C."/>
            <person name="Sun H."/>
            <person name="Tunlid A."/>
            <person name="Henrissat B."/>
            <person name="Grigoriev I.V."/>
            <person name="Hibbett D.S."/>
            <person name="Martin F."/>
            <person name="Nordberg H.P."/>
            <person name="Cantor M.N."/>
            <person name="Hua S.X."/>
        </authorList>
    </citation>
    <scope>NUCLEOTIDE SEQUENCE [LARGE SCALE GENOMIC DNA]</scope>
    <source>
        <strain evidence="3 4">Zn</strain>
    </source>
</reference>
<dbReference type="InParanoid" id="A0A0C3GMH7"/>
<feature type="compositionally biased region" description="Polar residues" evidence="1">
    <location>
        <begin position="147"/>
        <end position="160"/>
    </location>
</feature>
<dbReference type="Proteomes" id="UP000054321">
    <property type="component" value="Unassembled WGS sequence"/>
</dbReference>
<keyword evidence="4" id="KW-1185">Reference proteome</keyword>
<accession>A0A0C3GMH7</accession>
<dbReference type="AlphaFoldDB" id="A0A0C3GMH7"/>
<sequence>MASTQDNMDELELKRQRNRLAQQKYRKRLKLHIDDLEKRAALVEQLPNVNVFPSIHPNGSVHDDMLEYYPFVHQMSGSAGAGWMQPLDTMTVASSQAYESSGISVGPSFPTAPSRIPDSSLTKPNCGQQQDSLGTPLKDGALGPSKASISPPGSTENQARNRPGSLPAKSLDDTPSPSPLIHNGTERELPSIDSRLEHVLQFLQSVKFDSIDSLVSSYYTAELRERSTLQVAQEASRIKGLPQVLEDLQVNSGSWSMRESYPYRDMTIRSAGQLIADELDRLSRKKYSCEIELQHHLSRVPSQPGPSDVSGLRQLRSLATELRKTLRDEMPNLHAFTSALSAHDCNFLEADKLQMITATIRLITASGHDTLEEAASWASKRSDSSFTSSSEDLDDSMSGSS</sequence>
<dbReference type="EMBL" id="KN832907">
    <property type="protein sequence ID" value="KIM92749.1"/>
    <property type="molecule type" value="Genomic_DNA"/>
</dbReference>
<dbReference type="GO" id="GO:0003700">
    <property type="term" value="F:DNA-binding transcription factor activity"/>
    <property type="evidence" value="ECO:0007669"/>
    <property type="project" value="InterPro"/>
</dbReference>